<proteinExistence type="inferred from homology"/>
<protein>
    <submittedName>
        <fullName evidence="9">Long-chain fatty acid transport protein</fullName>
    </submittedName>
</protein>
<comment type="subcellular location">
    <subcellularLocation>
        <location evidence="1">Cell outer membrane</location>
        <topology evidence="1">Multi-pass membrane protein</topology>
    </subcellularLocation>
</comment>
<evidence type="ECO:0000256" key="7">
    <source>
        <dbReference type="ARBA" id="ARBA00023237"/>
    </source>
</evidence>
<evidence type="ECO:0000313" key="10">
    <source>
        <dbReference type="Proteomes" id="UP000190395"/>
    </source>
</evidence>
<evidence type="ECO:0000313" key="9">
    <source>
        <dbReference type="EMBL" id="SJZ50941.1"/>
    </source>
</evidence>
<keyword evidence="4" id="KW-0812">Transmembrane</keyword>
<dbReference type="Gene3D" id="2.40.160.60">
    <property type="entry name" value="Outer membrane protein transport protein (OMPP1/FadL/TodX)"/>
    <property type="match status" value="1"/>
</dbReference>
<reference evidence="9 10" key="1">
    <citation type="submission" date="2017-02" db="EMBL/GenBank/DDBJ databases">
        <authorList>
            <person name="Peterson S.W."/>
        </authorList>
    </citation>
    <scope>NUCLEOTIDE SEQUENCE [LARGE SCALE GENOMIC DNA]</scope>
    <source>
        <strain evidence="9 10">ATCC BAA-909</strain>
    </source>
</reference>
<dbReference type="STRING" id="225004.SAMN02745152_00426"/>
<accession>A0A1T4L8R9</accession>
<comment type="similarity">
    <text evidence="2">Belongs to the OmpP1/FadL family.</text>
</comment>
<evidence type="ECO:0000256" key="8">
    <source>
        <dbReference type="SAM" id="SignalP"/>
    </source>
</evidence>
<dbReference type="RefSeq" id="WP_078930187.1">
    <property type="nucleotide sequence ID" value="NZ_FUXC01000002.1"/>
</dbReference>
<dbReference type="OrthoDB" id="357899at2"/>
<feature type="chain" id="PRO_5012843308" evidence="8">
    <location>
        <begin position="21"/>
        <end position="507"/>
    </location>
</feature>
<name>A0A1T4L8R9_9SPIR</name>
<sequence length="507" mass="54998">MKKLIASTIFAAISASFIFASGVENKTNLSTGYLRNPSRNTENERPEAAFYNIAGTAFLKEGLWIGGGNQFVFKEYSNKLDTNNSYSALGIKDYEATDDTNVYLYPDLNAVYKKGRWSIFSNFGVYAGGGSLSYENGTSATTLMFLNGANNYKASALTDKEIATTAGTAAALSAKVAEQYADAAKQYAAAGLTEEATKAAAAAEDFASKATEFKTQSDKYAATATKSGEIASASLAMAKDHSLDVTSITYGLQLGAAYLVTDWLSLSAAYRYTIGTQDMTLKCNDSTFKDINKSNKISYDAVGYGQSMVFGIHAKPPVVPKLDLSLQYQTLSRIEYNVDNVKGDIAQYYDITNDKNFRTDLPAVLNLGAGYHVLDNLYVSTSFNYYFNDFAHQDSILSETDYGNSWEVALGVDYRFCKYVGASIGASYGNQGTTDTSNSSFNPVLDNVVIGGGFEIYPTDKLTVSLSCLYANYFDTDYYLGSKSDSTKTVLSKDVINAGIGITYHFN</sequence>
<dbReference type="GO" id="GO:0015483">
    <property type="term" value="F:long-chain fatty acid transporting porin activity"/>
    <property type="evidence" value="ECO:0007669"/>
    <property type="project" value="TreeGrafter"/>
</dbReference>
<dbReference type="GeneID" id="303366696"/>
<organism evidence="9 10">
    <name type="scientific">Treponema berlinense</name>
    <dbReference type="NCBI Taxonomy" id="225004"/>
    <lineage>
        <taxon>Bacteria</taxon>
        <taxon>Pseudomonadati</taxon>
        <taxon>Spirochaetota</taxon>
        <taxon>Spirochaetia</taxon>
        <taxon>Spirochaetales</taxon>
        <taxon>Treponemataceae</taxon>
        <taxon>Treponema</taxon>
    </lineage>
</organism>
<keyword evidence="3" id="KW-1134">Transmembrane beta strand</keyword>
<dbReference type="GO" id="GO:0009279">
    <property type="term" value="C:cell outer membrane"/>
    <property type="evidence" value="ECO:0007669"/>
    <property type="project" value="UniProtKB-SubCell"/>
</dbReference>
<evidence type="ECO:0000256" key="6">
    <source>
        <dbReference type="ARBA" id="ARBA00023136"/>
    </source>
</evidence>
<dbReference type="InterPro" id="IPR005017">
    <property type="entry name" value="OMPP1/FadL/TodX"/>
</dbReference>
<dbReference type="Proteomes" id="UP000190395">
    <property type="component" value="Unassembled WGS sequence"/>
</dbReference>
<dbReference type="PANTHER" id="PTHR35093">
    <property type="entry name" value="OUTER MEMBRANE PROTEIN NMB0088-RELATED"/>
    <property type="match status" value="1"/>
</dbReference>
<evidence type="ECO:0000256" key="5">
    <source>
        <dbReference type="ARBA" id="ARBA00022729"/>
    </source>
</evidence>
<evidence type="ECO:0000256" key="3">
    <source>
        <dbReference type="ARBA" id="ARBA00022452"/>
    </source>
</evidence>
<evidence type="ECO:0000256" key="2">
    <source>
        <dbReference type="ARBA" id="ARBA00008163"/>
    </source>
</evidence>
<evidence type="ECO:0000256" key="1">
    <source>
        <dbReference type="ARBA" id="ARBA00004571"/>
    </source>
</evidence>
<dbReference type="SUPFAM" id="SSF56935">
    <property type="entry name" value="Porins"/>
    <property type="match status" value="1"/>
</dbReference>
<evidence type="ECO:0000256" key="4">
    <source>
        <dbReference type="ARBA" id="ARBA00022692"/>
    </source>
</evidence>
<dbReference type="EMBL" id="FUXC01000002">
    <property type="protein sequence ID" value="SJZ50941.1"/>
    <property type="molecule type" value="Genomic_DNA"/>
</dbReference>
<keyword evidence="6" id="KW-0472">Membrane</keyword>
<keyword evidence="10" id="KW-1185">Reference proteome</keyword>
<feature type="signal peptide" evidence="8">
    <location>
        <begin position="1"/>
        <end position="20"/>
    </location>
</feature>
<dbReference type="AlphaFoldDB" id="A0A1T4L8R9"/>
<dbReference type="PANTHER" id="PTHR35093:SF8">
    <property type="entry name" value="OUTER MEMBRANE PROTEIN NMB0088-RELATED"/>
    <property type="match status" value="1"/>
</dbReference>
<keyword evidence="5 8" id="KW-0732">Signal</keyword>
<keyword evidence="7" id="KW-0998">Cell outer membrane</keyword>
<gene>
    <name evidence="9" type="ORF">SAMN02745152_00426</name>
</gene>